<organism evidence="2 3">
    <name type="scientific">candidate division WOR_3 bacterium SM23_60</name>
    <dbReference type="NCBI Taxonomy" id="1703780"/>
    <lineage>
        <taxon>Bacteria</taxon>
        <taxon>Bacteria division WOR-3</taxon>
    </lineage>
</organism>
<dbReference type="Pfam" id="PF10719">
    <property type="entry name" value="ComFB"/>
    <property type="match status" value="1"/>
</dbReference>
<evidence type="ECO:0000256" key="1">
    <source>
        <dbReference type="SAM" id="MobiDB-lite"/>
    </source>
</evidence>
<protein>
    <recommendedName>
        <fullName evidence="4">Competence protein ComFB</fullName>
    </recommendedName>
</protein>
<gene>
    <name evidence="2" type="ORF">AMJ87_03620</name>
</gene>
<dbReference type="AlphaFoldDB" id="A0A0S8GKC3"/>
<proteinExistence type="predicted"/>
<evidence type="ECO:0008006" key="4">
    <source>
        <dbReference type="Google" id="ProtNLM"/>
    </source>
</evidence>
<evidence type="ECO:0000313" key="2">
    <source>
        <dbReference type="EMBL" id="KPK72804.1"/>
    </source>
</evidence>
<dbReference type="InterPro" id="IPR019657">
    <property type="entry name" value="ComFB"/>
</dbReference>
<name>A0A0S8GKC3_UNCW3</name>
<feature type="region of interest" description="Disordered" evidence="1">
    <location>
        <begin position="80"/>
        <end position="99"/>
    </location>
</feature>
<accession>A0A0S8GKC3</accession>
<evidence type="ECO:0000313" key="3">
    <source>
        <dbReference type="Proteomes" id="UP000051096"/>
    </source>
</evidence>
<sequence>MYENYIEKIVREELETFFENDKTLCRCEKCYQDIMTLTLNHLPPMYVASNIGHIMTMFNLTKDQLHAQVLVELARSIKQVKKNPRHNQDDKQKKPAISN</sequence>
<dbReference type="EMBL" id="LJUO01000022">
    <property type="protein sequence ID" value="KPK72804.1"/>
    <property type="molecule type" value="Genomic_DNA"/>
</dbReference>
<dbReference type="Proteomes" id="UP000051096">
    <property type="component" value="Unassembled WGS sequence"/>
</dbReference>
<reference evidence="2 3" key="1">
    <citation type="journal article" date="2015" name="Microbiome">
        <title>Genomic resolution of linkages in carbon, nitrogen, and sulfur cycling among widespread estuary sediment bacteria.</title>
        <authorList>
            <person name="Baker B.J."/>
            <person name="Lazar C.S."/>
            <person name="Teske A.P."/>
            <person name="Dick G.J."/>
        </authorList>
    </citation>
    <scope>NUCLEOTIDE SEQUENCE [LARGE SCALE GENOMIC DNA]</scope>
    <source>
        <strain evidence="2">SM23_60</strain>
    </source>
</reference>
<comment type="caution">
    <text evidence="2">The sequence shown here is derived from an EMBL/GenBank/DDBJ whole genome shotgun (WGS) entry which is preliminary data.</text>
</comment>